<comment type="caution">
    <text evidence="1">The sequence shown here is derived from an EMBL/GenBank/DDBJ whole genome shotgun (WGS) entry which is preliminary data.</text>
</comment>
<keyword evidence="2" id="KW-1185">Reference proteome</keyword>
<protein>
    <submittedName>
        <fullName evidence="1">Uncharacterized protein</fullName>
    </submittedName>
</protein>
<organism evidence="1 2">
    <name type="scientific">Panaeolus cyanescens</name>
    <dbReference type="NCBI Taxonomy" id="181874"/>
    <lineage>
        <taxon>Eukaryota</taxon>
        <taxon>Fungi</taxon>
        <taxon>Dikarya</taxon>
        <taxon>Basidiomycota</taxon>
        <taxon>Agaricomycotina</taxon>
        <taxon>Agaricomycetes</taxon>
        <taxon>Agaricomycetidae</taxon>
        <taxon>Agaricales</taxon>
        <taxon>Agaricineae</taxon>
        <taxon>Galeropsidaceae</taxon>
        <taxon>Panaeolus</taxon>
    </lineage>
</organism>
<dbReference type="AlphaFoldDB" id="A0A409YGU6"/>
<proteinExistence type="predicted"/>
<sequence length="286" mass="32724">MPTVKFLALRRVDFCASFLSFFPGLQEMHLMRLDITECNDANLFPPPSFELNTLVLERCSEYGNHDYINRSISALKDYYDRKAEEQGIRPFEHVQTLGMTFERDPDLPMLSSMLKVPPHLQRICLVSPHRYLAMRDLIHHFRDNNIPLSLQFIHFHKTHPPDFAVVSQSFLMRHIASHTPSFSFDSTLFECAPFKGPTERPIDLDFESWRKCVGRLSNTDPDLVAIGLVEIYLVDTMTSGINGEDDLDKVAKEVVSMRILPVGTCFEPSVTDGSIIIKHVLLSHQC</sequence>
<dbReference type="EMBL" id="NHTK01001181">
    <property type="protein sequence ID" value="PPR02236.1"/>
    <property type="molecule type" value="Genomic_DNA"/>
</dbReference>
<dbReference type="OrthoDB" id="3110264at2759"/>
<gene>
    <name evidence="1" type="ORF">CVT24_011464</name>
</gene>
<dbReference type="InParanoid" id="A0A409YGU6"/>
<evidence type="ECO:0000313" key="1">
    <source>
        <dbReference type="EMBL" id="PPR02236.1"/>
    </source>
</evidence>
<dbReference type="Proteomes" id="UP000284842">
    <property type="component" value="Unassembled WGS sequence"/>
</dbReference>
<accession>A0A409YGU6</accession>
<evidence type="ECO:0000313" key="2">
    <source>
        <dbReference type="Proteomes" id="UP000284842"/>
    </source>
</evidence>
<name>A0A409YGU6_9AGAR</name>
<reference evidence="1 2" key="1">
    <citation type="journal article" date="2018" name="Evol. Lett.">
        <title>Horizontal gene cluster transfer increased hallucinogenic mushroom diversity.</title>
        <authorList>
            <person name="Reynolds H.T."/>
            <person name="Vijayakumar V."/>
            <person name="Gluck-Thaler E."/>
            <person name="Korotkin H.B."/>
            <person name="Matheny P.B."/>
            <person name="Slot J.C."/>
        </authorList>
    </citation>
    <scope>NUCLEOTIDE SEQUENCE [LARGE SCALE GENOMIC DNA]</scope>
    <source>
        <strain evidence="1 2">2629</strain>
    </source>
</reference>